<sequence>MTNMTCARMKNSIVSLCRWWRCHREDPFENGCDFTLGVVKSSRNRGWIAVVLCRIV</sequence>
<name>A0A2K1KQ17_PHYPA</name>
<dbReference type="InParanoid" id="A0A2K1KQ17"/>
<accession>A0A2K1KQ17</accession>
<reference evidence="2" key="3">
    <citation type="submission" date="2020-12" db="UniProtKB">
        <authorList>
            <consortium name="EnsemblPlants"/>
        </authorList>
    </citation>
    <scope>IDENTIFICATION</scope>
</reference>
<evidence type="ECO:0000313" key="2">
    <source>
        <dbReference type="EnsemblPlants" id="PAC:32919876.CDS.1"/>
    </source>
</evidence>
<protein>
    <submittedName>
        <fullName evidence="1 2">Uncharacterized protein</fullName>
    </submittedName>
</protein>
<gene>
    <name evidence="1" type="ORF">PHYPA_006772</name>
</gene>
<proteinExistence type="predicted"/>
<evidence type="ECO:0000313" key="1">
    <source>
        <dbReference type="EMBL" id="PNR55875.1"/>
    </source>
</evidence>
<dbReference type="EnsemblPlants" id="Pp3c4_26040V3.1">
    <property type="protein sequence ID" value="PAC:32919876.CDS.1"/>
    <property type="gene ID" value="Pp3c4_26040"/>
</dbReference>
<keyword evidence="3" id="KW-1185">Reference proteome</keyword>
<dbReference type="EMBL" id="ABEU02000004">
    <property type="protein sequence ID" value="PNR55875.1"/>
    <property type="molecule type" value="Genomic_DNA"/>
</dbReference>
<dbReference type="Proteomes" id="UP000006727">
    <property type="component" value="Chromosome 4"/>
</dbReference>
<evidence type="ECO:0000313" key="3">
    <source>
        <dbReference type="Proteomes" id="UP000006727"/>
    </source>
</evidence>
<dbReference type="Gramene" id="Pp3c4_26040V3.1">
    <property type="protein sequence ID" value="PAC:32919876.CDS.1"/>
    <property type="gene ID" value="Pp3c4_26040"/>
</dbReference>
<organism evidence="1">
    <name type="scientific">Physcomitrium patens</name>
    <name type="common">Spreading-leaved earth moss</name>
    <name type="synonym">Physcomitrella patens</name>
    <dbReference type="NCBI Taxonomy" id="3218"/>
    <lineage>
        <taxon>Eukaryota</taxon>
        <taxon>Viridiplantae</taxon>
        <taxon>Streptophyta</taxon>
        <taxon>Embryophyta</taxon>
        <taxon>Bryophyta</taxon>
        <taxon>Bryophytina</taxon>
        <taxon>Bryopsida</taxon>
        <taxon>Funariidae</taxon>
        <taxon>Funariales</taxon>
        <taxon>Funariaceae</taxon>
        <taxon>Physcomitrium</taxon>
    </lineage>
</organism>
<reference evidence="1 3" key="1">
    <citation type="journal article" date="2008" name="Science">
        <title>The Physcomitrella genome reveals evolutionary insights into the conquest of land by plants.</title>
        <authorList>
            <person name="Rensing S."/>
            <person name="Lang D."/>
            <person name="Zimmer A."/>
            <person name="Terry A."/>
            <person name="Salamov A."/>
            <person name="Shapiro H."/>
            <person name="Nishiyama T."/>
            <person name="Perroud P.-F."/>
            <person name="Lindquist E."/>
            <person name="Kamisugi Y."/>
            <person name="Tanahashi T."/>
            <person name="Sakakibara K."/>
            <person name="Fujita T."/>
            <person name="Oishi K."/>
            <person name="Shin-I T."/>
            <person name="Kuroki Y."/>
            <person name="Toyoda A."/>
            <person name="Suzuki Y."/>
            <person name="Hashimoto A."/>
            <person name="Yamaguchi K."/>
            <person name="Sugano A."/>
            <person name="Kohara Y."/>
            <person name="Fujiyama A."/>
            <person name="Anterola A."/>
            <person name="Aoki S."/>
            <person name="Ashton N."/>
            <person name="Barbazuk W.B."/>
            <person name="Barker E."/>
            <person name="Bennetzen J."/>
            <person name="Bezanilla M."/>
            <person name="Blankenship R."/>
            <person name="Cho S.H."/>
            <person name="Dutcher S."/>
            <person name="Estelle M."/>
            <person name="Fawcett J.A."/>
            <person name="Gundlach H."/>
            <person name="Hanada K."/>
            <person name="Heyl A."/>
            <person name="Hicks K.A."/>
            <person name="Hugh J."/>
            <person name="Lohr M."/>
            <person name="Mayer K."/>
            <person name="Melkozernov A."/>
            <person name="Murata T."/>
            <person name="Nelson D."/>
            <person name="Pils B."/>
            <person name="Prigge M."/>
            <person name="Reiss B."/>
            <person name="Renner T."/>
            <person name="Rombauts S."/>
            <person name="Rushton P."/>
            <person name="Sanderfoot A."/>
            <person name="Schween G."/>
            <person name="Shiu S.-H."/>
            <person name="Stueber K."/>
            <person name="Theodoulou F.L."/>
            <person name="Tu H."/>
            <person name="Van de Peer Y."/>
            <person name="Verrier P.J."/>
            <person name="Waters E."/>
            <person name="Wood A."/>
            <person name="Yang L."/>
            <person name="Cove D."/>
            <person name="Cuming A."/>
            <person name="Hasebe M."/>
            <person name="Lucas S."/>
            <person name="Mishler D.B."/>
            <person name="Reski R."/>
            <person name="Grigoriev I."/>
            <person name="Quatrano R.S."/>
            <person name="Boore J.L."/>
        </authorList>
    </citation>
    <scope>NUCLEOTIDE SEQUENCE [LARGE SCALE GENOMIC DNA]</scope>
    <source>
        <strain evidence="2 3">cv. Gransden 2004</strain>
    </source>
</reference>
<reference evidence="1 3" key="2">
    <citation type="journal article" date="2018" name="Plant J.">
        <title>The Physcomitrella patens chromosome-scale assembly reveals moss genome structure and evolution.</title>
        <authorList>
            <person name="Lang D."/>
            <person name="Ullrich K.K."/>
            <person name="Murat F."/>
            <person name="Fuchs J."/>
            <person name="Jenkins J."/>
            <person name="Haas F.B."/>
            <person name="Piednoel M."/>
            <person name="Gundlach H."/>
            <person name="Van Bel M."/>
            <person name="Meyberg R."/>
            <person name="Vives C."/>
            <person name="Morata J."/>
            <person name="Symeonidi A."/>
            <person name="Hiss M."/>
            <person name="Muchero W."/>
            <person name="Kamisugi Y."/>
            <person name="Saleh O."/>
            <person name="Blanc G."/>
            <person name="Decker E.L."/>
            <person name="van Gessel N."/>
            <person name="Grimwood J."/>
            <person name="Hayes R.D."/>
            <person name="Graham S.W."/>
            <person name="Gunter L.E."/>
            <person name="McDaniel S.F."/>
            <person name="Hoernstein S.N.W."/>
            <person name="Larsson A."/>
            <person name="Li F.W."/>
            <person name="Perroud P.F."/>
            <person name="Phillips J."/>
            <person name="Ranjan P."/>
            <person name="Rokshar D.S."/>
            <person name="Rothfels C.J."/>
            <person name="Schneider L."/>
            <person name="Shu S."/>
            <person name="Stevenson D.W."/>
            <person name="Thummler F."/>
            <person name="Tillich M."/>
            <person name="Villarreal Aguilar J.C."/>
            <person name="Widiez T."/>
            <person name="Wong G.K."/>
            <person name="Wymore A."/>
            <person name="Zhang Y."/>
            <person name="Zimmer A.D."/>
            <person name="Quatrano R.S."/>
            <person name="Mayer K.F.X."/>
            <person name="Goodstein D."/>
            <person name="Casacuberta J.M."/>
            <person name="Vandepoele K."/>
            <person name="Reski R."/>
            <person name="Cuming A.C."/>
            <person name="Tuskan G.A."/>
            <person name="Maumus F."/>
            <person name="Salse J."/>
            <person name="Schmutz J."/>
            <person name="Rensing S.A."/>
        </authorList>
    </citation>
    <scope>NUCLEOTIDE SEQUENCE [LARGE SCALE GENOMIC DNA]</scope>
    <source>
        <strain evidence="2 3">cv. Gransden 2004</strain>
    </source>
</reference>
<dbReference type="AlphaFoldDB" id="A0A2K1KQ17"/>